<feature type="transmembrane region" description="Helical" evidence="1">
    <location>
        <begin position="136"/>
        <end position="155"/>
    </location>
</feature>
<feature type="transmembrane region" description="Helical" evidence="1">
    <location>
        <begin position="97"/>
        <end position="116"/>
    </location>
</feature>
<keyword evidence="1" id="KW-1133">Transmembrane helix</keyword>
<reference evidence="3" key="2">
    <citation type="submission" date="2015-01" db="EMBL/GenBank/DDBJ databases">
        <title>Evolutionary Origins and Diversification of the Mycorrhizal Mutualists.</title>
        <authorList>
            <consortium name="DOE Joint Genome Institute"/>
            <consortium name="Mycorrhizal Genomics Consortium"/>
            <person name="Kohler A."/>
            <person name="Kuo A."/>
            <person name="Nagy L.G."/>
            <person name="Floudas D."/>
            <person name="Copeland A."/>
            <person name="Barry K.W."/>
            <person name="Cichocki N."/>
            <person name="Veneault-Fourrey C."/>
            <person name="LaButti K."/>
            <person name="Lindquist E.A."/>
            <person name="Lipzen A."/>
            <person name="Lundell T."/>
            <person name="Morin E."/>
            <person name="Murat C."/>
            <person name="Riley R."/>
            <person name="Ohm R."/>
            <person name="Sun H."/>
            <person name="Tunlid A."/>
            <person name="Henrissat B."/>
            <person name="Grigoriev I.V."/>
            <person name="Hibbett D.S."/>
            <person name="Martin F."/>
        </authorList>
    </citation>
    <scope>NUCLEOTIDE SEQUENCE [LARGE SCALE GENOMIC DNA]</scope>
    <source>
        <strain evidence="3">F 1598</strain>
    </source>
</reference>
<dbReference type="EMBL" id="KN832981">
    <property type="protein sequence ID" value="KIM86557.1"/>
    <property type="molecule type" value="Genomic_DNA"/>
</dbReference>
<dbReference type="OrthoDB" id="60858at2759"/>
<accession>A0A0C3CA16</accession>
<organism evidence="2 3">
    <name type="scientific">Piloderma croceum (strain F 1598)</name>
    <dbReference type="NCBI Taxonomy" id="765440"/>
    <lineage>
        <taxon>Eukaryota</taxon>
        <taxon>Fungi</taxon>
        <taxon>Dikarya</taxon>
        <taxon>Basidiomycota</taxon>
        <taxon>Agaricomycotina</taxon>
        <taxon>Agaricomycetes</taxon>
        <taxon>Agaricomycetidae</taxon>
        <taxon>Atheliales</taxon>
        <taxon>Atheliaceae</taxon>
        <taxon>Piloderma</taxon>
    </lineage>
</organism>
<dbReference type="PANTHER" id="PTHR37919:SF2">
    <property type="entry name" value="EXPERA DOMAIN-CONTAINING PROTEIN"/>
    <property type="match status" value="1"/>
</dbReference>
<evidence type="ECO:0000313" key="3">
    <source>
        <dbReference type="Proteomes" id="UP000054166"/>
    </source>
</evidence>
<name>A0A0C3CA16_PILCF</name>
<reference evidence="2 3" key="1">
    <citation type="submission" date="2014-04" db="EMBL/GenBank/DDBJ databases">
        <authorList>
            <consortium name="DOE Joint Genome Institute"/>
            <person name="Kuo A."/>
            <person name="Tarkka M."/>
            <person name="Buscot F."/>
            <person name="Kohler A."/>
            <person name="Nagy L.G."/>
            <person name="Floudas D."/>
            <person name="Copeland A."/>
            <person name="Barry K.W."/>
            <person name="Cichocki N."/>
            <person name="Veneault-Fourrey C."/>
            <person name="LaButti K."/>
            <person name="Lindquist E.A."/>
            <person name="Lipzen A."/>
            <person name="Lundell T."/>
            <person name="Morin E."/>
            <person name="Murat C."/>
            <person name="Sun H."/>
            <person name="Tunlid A."/>
            <person name="Henrissat B."/>
            <person name="Grigoriev I.V."/>
            <person name="Hibbett D.S."/>
            <person name="Martin F."/>
            <person name="Nordberg H.P."/>
            <person name="Cantor M.N."/>
            <person name="Hua S.X."/>
        </authorList>
    </citation>
    <scope>NUCLEOTIDE SEQUENCE [LARGE SCALE GENOMIC DNA]</scope>
    <source>
        <strain evidence="2 3">F 1598</strain>
    </source>
</reference>
<proteinExistence type="predicted"/>
<dbReference type="InParanoid" id="A0A0C3CA16"/>
<dbReference type="PANTHER" id="PTHR37919">
    <property type="entry name" value="PROTEIN CBG05606"/>
    <property type="match status" value="1"/>
</dbReference>
<gene>
    <name evidence="2" type="ORF">PILCRDRAFT_815795</name>
</gene>
<feature type="transmembrane region" description="Helical" evidence="1">
    <location>
        <begin position="6"/>
        <end position="29"/>
    </location>
</feature>
<dbReference type="STRING" id="765440.A0A0C3CA16"/>
<dbReference type="Proteomes" id="UP000054166">
    <property type="component" value="Unassembled WGS sequence"/>
</dbReference>
<protein>
    <recommendedName>
        <fullName evidence="4">EXPERA domain-containing protein</fullName>
    </recommendedName>
</protein>
<evidence type="ECO:0000256" key="1">
    <source>
        <dbReference type="SAM" id="Phobius"/>
    </source>
</evidence>
<keyword evidence="3" id="KW-1185">Reference proteome</keyword>
<keyword evidence="1" id="KW-0812">Transmembrane</keyword>
<evidence type="ECO:0008006" key="4">
    <source>
        <dbReference type="Google" id="ProtNLM"/>
    </source>
</evidence>
<sequence>MASKPHAWVSLWFLVTAPIVMWDVGYCFMRPRSMVGGDLHWIWEPYGIYQEVDYVYGVKTFLSGDGFTNAQSMLNVVETFMNLVYVYLTHISSCPSAPVIGFAAAVMTLSKTVLYWAVEFFCGGCSVGHNTTFDLIVYWIIPNGFWLVVPSLIVLQLGKDISASLLAAEHQKKD</sequence>
<keyword evidence="1" id="KW-0472">Membrane</keyword>
<evidence type="ECO:0000313" key="2">
    <source>
        <dbReference type="EMBL" id="KIM86557.1"/>
    </source>
</evidence>
<dbReference type="HOGENOM" id="CLU_076143_2_1_1"/>
<dbReference type="AlphaFoldDB" id="A0A0C3CA16"/>